<evidence type="ECO:0000313" key="5">
    <source>
        <dbReference type="Proteomes" id="UP000535078"/>
    </source>
</evidence>
<dbReference type="Pfam" id="PF00756">
    <property type="entry name" value="Esterase"/>
    <property type="match status" value="1"/>
</dbReference>
<dbReference type="SUPFAM" id="SSF53474">
    <property type="entry name" value="alpha/beta-Hydrolases"/>
    <property type="match status" value="1"/>
</dbReference>
<dbReference type="InterPro" id="IPR052558">
    <property type="entry name" value="Siderophore_Hydrolase_D"/>
</dbReference>
<organism evidence="4 5">
    <name type="scientific">Sphingopyxis italica</name>
    <dbReference type="NCBI Taxonomy" id="1129133"/>
    <lineage>
        <taxon>Bacteria</taxon>
        <taxon>Pseudomonadati</taxon>
        <taxon>Pseudomonadota</taxon>
        <taxon>Alphaproteobacteria</taxon>
        <taxon>Sphingomonadales</taxon>
        <taxon>Sphingomonadaceae</taxon>
        <taxon>Sphingopyxis</taxon>
    </lineage>
</organism>
<evidence type="ECO:0000313" key="4">
    <source>
        <dbReference type="EMBL" id="NJB88626.1"/>
    </source>
</evidence>
<dbReference type="InterPro" id="IPR029058">
    <property type="entry name" value="AB_hydrolase_fold"/>
</dbReference>
<evidence type="ECO:0000256" key="2">
    <source>
        <dbReference type="ARBA" id="ARBA00022801"/>
    </source>
</evidence>
<accession>A0A7X5XQS8</accession>
<feature type="region of interest" description="Disordered" evidence="3">
    <location>
        <begin position="14"/>
        <end position="40"/>
    </location>
</feature>
<dbReference type="GO" id="GO:0016788">
    <property type="term" value="F:hydrolase activity, acting on ester bonds"/>
    <property type="evidence" value="ECO:0007669"/>
    <property type="project" value="TreeGrafter"/>
</dbReference>
<proteinExistence type="inferred from homology"/>
<dbReference type="PANTHER" id="PTHR40841">
    <property type="entry name" value="SIDEROPHORE TRIACETYLFUSARININE C ESTERASE"/>
    <property type="match status" value="1"/>
</dbReference>
<feature type="compositionally biased region" description="Low complexity" evidence="3">
    <location>
        <begin position="15"/>
        <end position="28"/>
    </location>
</feature>
<dbReference type="Gene3D" id="3.40.50.1820">
    <property type="entry name" value="alpha/beta hydrolase"/>
    <property type="match status" value="1"/>
</dbReference>
<reference evidence="4 5" key="1">
    <citation type="submission" date="2020-03" db="EMBL/GenBank/DDBJ databases">
        <title>Genomic Encyclopedia of Type Strains, Phase IV (KMG-IV): sequencing the most valuable type-strain genomes for metagenomic binning, comparative biology and taxonomic classification.</title>
        <authorList>
            <person name="Goeker M."/>
        </authorList>
    </citation>
    <scope>NUCLEOTIDE SEQUENCE [LARGE SCALE GENOMIC DNA]</scope>
    <source>
        <strain evidence="4 5">DSM 25229</strain>
    </source>
</reference>
<evidence type="ECO:0008006" key="6">
    <source>
        <dbReference type="Google" id="ProtNLM"/>
    </source>
</evidence>
<dbReference type="InterPro" id="IPR000801">
    <property type="entry name" value="Esterase-like"/>
</dbReference>
<evidence type="ECO:0000256" key="3">
    <source>
        <dbReference type="SAM" id="MobiDB-lite"/>
    </source>
</evidence>
<keyword evidence="2" id="KW-0378">Hydrolase</keyword>
<dbReference type="RefSeq" id="WP_167919489.1">
    <property type="nucleotide sequence ID" value="NZ_JAATIT010000001.1"/>
</dbReference>
<name>A0A7X5XQS8_9SPHN</name>
<comment type="caution">
    <text evidence="4">The sequence shown here is derived from an EMBL/GenBank/DDBJ whole genome shotgun (WGS) entry which is preliminary data.</text>
</comment>
<dbReference type="EMBL" id="JAATIT010000001">
    <property type="protein sequence ID" value="NJB88626.1"/>
    <property type="molecule type" value="Genomic_DNA"/>
</dbReference>
<gene>
    <name evidence="4" type="ORF">GGR90_000778</name>
</gene>
<dbReference type="Proteomes" id="UP000535078">
    <property type="component" value="Unassembled WGS sequence"/>
</dbReference>
<sequence length="300" mass="31211">MSFSVRTALEQFALPHPSGSHPSGPHPSDQGRLTISVAPPAGPMPDSGVPVLYVVDGDLLFGMAAEIARAVSSVAAFPAHYVVGIGYDADYADFLKLRTADLTPPIGAEALENLGGLAAAIGGAESGGADAFLAFLTGTLRAEIAARYPKAADGPQILFGHSLGGLFAAHALLTRPDSFAAFIASSPSLWWNGFAILGELPAFKERLAALPDQPRVFIDVGAREQELPTSVPDGIGVTLEEAQAQIRAARMVDAAKEFAGAVRDAGLTELRHIAFADDDHVSAAPAAILHGMRFALGRDR</sequence>
<dbReference type="PANTHER" id="PTHR40841:SF2">
    <property type="entry name" value="SIDEROPHORE-DEGRADING ESTERASE (EUROFUNG)"/>
    <property type="match status" value="1"/>
</dbReference>
<protein>
    <recommendedName>
        <fullName evidence="6">Esterase</fullName>
    </recommendedName>
</protein>
<comment type="similarity">
    <text evidence="1">Belongs to the esterase D family.</text>
</comment>
<keyword evidence="5" id="KW-1185">Reference proteome</keyword>
<evidence type="ECO:0000256" key="1">
    <source>
        <dbReference type="ARBA" id="ARBA00005622"/>
    </source>
</evidence>
<dbReference type="AlphaFoldDB" id="A0A7X5XQS8"/>